<proteinExistence type="predicted"/>
<dbReference type="PROSITE" id="PS50851">
    <property type="entry name" value="CHEW"/>
    <property type="match status" value="1"/>
</dbReference>
<name>A0A3B1C4J7_9ZZZZ</name>
<dbReference type="SUPFAM" id="SSF50341">
    <property type="entry name" value="CheW-like"/>
    <property type="match status" value="1"/>
</dbReference>
<dbReference type="SMART" id="SM00260">
    <property type="entry name" value="CheW"/>
    <property type="match status" value="1"/>
</dbReference>
<dbReference type="Pfam" id="PF01584">
    <property type="entry name" value="CheW"/>
    <property type="match status" value="1"/>
</dbReference>
<dbReference type="Gene3D" id="2.40.50.180">
    <property type="entry name" value="CheA-289, Domain 4"/>
    <property type="match status" value="1"/>
</dbReference>
<feature type="region of interest" description="Disordered" evidence="1">
    <location>
        <begin position="1"/>
        <end position="80"/>
    </location>
</feature>
<accession>A0A3B1C4J7</accession>
<dbReference type="InterPro" id="IPR002545">
    <property type="entry name" value="CheW-lke_dom"/>
</dbReference>
<dbReference type="InterPro" id="IPR036061">
    <property type="entry name" value="CheW-like_dom_sf"/>
</dbReference>
<dbReference type="GO" id="GO:0006935">
    <property type="term" value="P:chemotaxis"/>
    <property type="evidence" value="ECO:0007669"/>
    <property type="project" value="InterPro"/>
</dbReference>
<reference evidence="3" key="1">
    <citation type="submission" date="2018-06" db="EMBL/GenBank/DDBJ databases">
        <authorList>
            <person name="Zhirakovskaya E."/>
        </authorList>
    </citation>
    <scope>NUCLEOTIDE SEQUENCE</scope>
</reference>
<dbReference type="EMBL" id="UOGC01000091">
    <property type="protein sequence ID" value="VAX19523.1"/>
    <property type="molecule type" value="Genomic_DNA"/>
</dbReference>
<sequence length="254" mass="27704">MVNKPGGQDPLGTDPLGGKPKNVPNHGGDPLGRNPLVDKRDSIWQTPQSAPPAPMIMGAGAKSASPAPSTSQTTTFEEPPWIPFPEAVKKLDPTDENICQSMFPKAPEEEPHKIDEIFLLLEIRFGGEGYLIDLLLTQKIIRMTRITPTPRPNSTIMGAINLWGEIIPVTSFRSIFGFPKAAATKDTRIIIMTFSRGKIGIIADEVTEIARVPQSSLTHPHGKTRINPSYILGVCEAHGGYLPWVDIMKAVNEL</sequence>
<protein>
    <recommendedName>
        <fullName evidence="2">CheW-like domain-containing protein</fullName>
    </recommendedName>
</protein>
<organism evidence="3">
    <name type="scientific">hydrothermal vent metagenome</name>
    <dbReference type="NCBI Taxonomy" id="652676"/>
    <lineage>
        <taxon>unclassified sequences</taxon>
        <taxon>metagenomes</taxon>
        <taxon>ecological metagenomes</taxon>
    </lineage>
</organism>
<dbReference type="GO" id="GO:0005829">
    <property type="term" value="C:cytosol"/>
    <property type="evidence" value="ECO:0007669"/>
    <property type="project" value="TreeGrafter"/>
</dbReference>
<evidence type="ECO:0000313" key="3">
    <source>
        <dbReference type="EMBL" id="VAX19523.1"/>
    </source>
</evidence>
<dbReference type="PANTHER" id="PTHR22617">
    <property type="entry name" value="CHEMOTAXIS SENSOR HISTIDINE KINASE-RELATED"/>
    <property type="match status" value="1"/>
</dbReference>
<gene>
    <name evidence="3" type="ORF">MNBD_NITROSPINAE01-167</name>
</gene>
<dbReference type="GO" id="GO:0007165">
    <property type="term" value="P:signal transduction"/>
    <property type="evidence" value="ECO:0007669"/>
    <property type="project" value="InterPro"/>
</dbReference>
<evidence type="ECO:0000259" key="2">
    <source>
        <dbReference type="PROSITE" id="PS50851"/>
    </source>
</evidence>
<dbReference type="PANTHER" id="PTHR22617:SF43">
    <property type="entry name" value="PROTEIN PILI"/>
    <property type="match status" value="1"/>
</dbReference>
<feature type="domain" description="CheW-like" evidence="2">
    <location>
        <begin position="117"/>
        <end position="254"/>
    </location>
</feature>
<evidence type="ECO:0000256" key="1">
    <source>
        <dbReference type="SAM" id="MobiDB-lite"/>
    </source>
</evidence>
<dbReference type="Gene3D" id="2.30.30.40">
    <property type="entry name" value="SH3 Domains"/>
    <property type="match status" value="1"/>
</dbReference>
<dbReference type="AlphaFoldDB" id="A0A3B1C4J7"/>
<feature type="compositionally biased region" description="Low complexity" evidence="1">
    <location>
        <begin position="55"/>
        <end position="75"/>
    </location>
</feature>
<dbReference type="InterPro" id="IPR039315">
    <property type="entry name" value="CheW"/>
</dbReference>